<dbReference type="EMBL" id="CAJNRD030001123">
    <property type="protein sequence ID" value="CAG5103289.1"/>
    <property type="molecule type" value="Genomic_DNA"/>
</dbReference>
<evidence type="ECO:0000313" key="2">
    <source>
        <dbReference type="EMBL" id="CAG5103289.1"/>
    </source>
</evidence>
<evidence type="ECO:0000313" key="3">
    <source>
        <dbReference type="Proteomes" id="UP000786811"/>
    </source>
</evidence>
<protein>
    <submittedName>
        <fullName evidence="2">Uncharacterized protein</fullName>
    </submittedName>
</protein>
<reference evidence="2" key="1">
    <citation type="submission" date="2021-04" db="EMBL/GenBank/DDBJ databases">
        <authorList>
            <person name="Chebbi M.A.C M."/>
        </authorList>
    </citation>
    <scope>NUCLEOTIDE SEQUENCE</scope>
</reference>
<gene>
    <name evidence="2" type="ORF">HICCMSTLAB_LOCUS11435</name>
</gene>
<dbReference type="Proteomes" id="UP000786811">
    <property type="component" value="Unassembled WGS sequence"/>
</dbReference>
<comment type="caution">
    <text evidence="2">The sequence shown here is derived from an EMBL/GenBank/DDBJ whole genome shotgun (WGS) entry which is preliminary data.</text>
</comment>
<dbReference type="AlphaFoldDB" id="A0A8J2MQM5"/>
<evidence type="ECO:0000256" key="1">
    <source>
        <dbReference type="SAM" id="MobiDB-lite"/>
    </source>
</evidence>
<sequence length="132" mass="15376">MRPGGEERLESSSGSRGRLSRARERAILGPFQDQEEDNVIEYISSFSDHHHGAFYRGTRYSSSSCPVDHSAPSFNRITKYKELKRETGNDTRSLNFFLLSVRESLVLIRNRMAYLDFFIFHWYVAKFTSLKN</sequence>
<keyword evidence="3" id="KW-1185">Reference proteome</keyword>
<name>A0A8J2MQM5_COTCN</name>
<proteinExistence type="predicted"/>
<feature type="region of interest" description="Disordered" evidence="1">
    <location>
        <begin position="1"/>
        <end position="21"/>
    </location>
</feature>
<organism evidence="2 3">
    <name type="scientific">Cotesia congregata</name>
    <name type="common">Parasitoid wasp</name>
    <name type="synonym">Apanteles congregatus</name>
    <dbReference type="NCBI Taxonomy" id="51543"/>
    <lineage>
        <taxon>Eukaryota</taxon>
        <taxon>Metazoa</taxon>
        <taxon>Ecdysozoa</taxon>
        <taxon>Arthropoda</taxon>
        <taxon>Hexapoda</taxon>
        <taxon>Insecta</taxon>
        <taxon>Pterygota</taxon>
        <taxon>Neoptera</taxon>
        <taxon>Endopterygota</taxon>
        <taxon>Hymenoptera</taxon>
        <taxon>Apocrita</taxon>
        <taxon>Ichneumonoidea</taxon>
        <taxon>Braconidae</taxon>
        <taxon>Microgastrinae</taxon>
        <taxon>Cotesia</taxon>
    </lineage>
</organism>
<feature type="compositionally biased region" description="Basic and acidic residues" evidence="1">
    <location>
        <begin position="1"/>
        <end position="10"/>
    </location>
</feature>
<accession>A0A8J2MQM5</accession>